<evidence type="ECO:0000256" key="8">
    <source>
        <dbReference type="ARBA" id="ARBA00023315"/>
    </source>
</evidence>
<comment type="similarity">
    <text evidence="1">Belongs to the FemABX family.</text>
</comment>
<keyword evidence="13" id="KW-0175">Coiled coil</keyword>
<evidence type="ECO:0000256" key="6">
    <source>
        <dbReference type="ARBA" id="ARBA00022960"/>
    </source>
</evidence>
<evidence type="ECO:0000256" key="12">
    <source>
        <dbReference type="ARBA" id="ARBA00047483"/>
    </source>
</evidence>
<evidence type="ECO:0000256" key="2">
    <source>
        <dbReference type="ARBA" id="ARBA00012466"/>
    </source>
</evidence>
<dbReference type="STRING" id="1329250.WOSG25_060700"/>
<evidence type="ECO:0000256" key="3">
    <source>
        <dbReference type="ARBA" id="ARBA00016236"/>
    </source>
</evidence>
<dbReference type="Pfam" id="PF02388">
    <property type="entry name" value="FemAB"/>
    <property type="match status" value="1"/>
</dbReference>
<comment type="catalytic activity">
    <reaction evidence="12">
        <text>beta-D-GlcNAc-(1-&gt;4)-Mur2Ac(oyl-L-Ala-D-isoglutaminyl-L-Lys-(N(6)-Gly)-D-Ala-D-Ala)-di-trans,octa-cis-undecaprenyl diphosphate + 2 glycyl-tRNA(Gly) = MurNAc-L-Ala-D-isoglutaminyl-L-Lys-(N(6)-tri-Gly)-D-Ala-D-Ala-diphospho-di-trans,octa-cis-undecaprenyl-GlcNAc + 2 tRNA(Gly) + 2 H(+)</text>
        <dbReference type="Rhea" id="RHEA:30439"/>
        <dbReference type="Rhea" id="RHEA-COMP:9664"/>
        <dbReference type="Rhea" id="RHEA-COMP:9683"/>
        <dbReference type="ChEBI" id="CHEBI:15378"/>
        <dbReference type="ChEBI" id="CHEBI:62234"/>
        <dbReference type="ChEBI" id="CHEBI:62235"/>
        <dbReference type="ChEBI" id="CHEBI:78442"/>
        <dbReference type="ChEBI" id="CHEBI:78522"/>
        <dbReference type="EC" id="2.3.2.17"/>
    </reaction>
</comment>
<dbReference type="PROSITE" id="PS51191">
    <property type="entry name" value="FEMABX"/>
    <property type="match status" value="1"/>
</dbReference>
<dbReference type="GO" id="GO:0016755">
    <property type="term" value="F:aminoacyltransferase activity"/>
    <property type="evidence" value="ECO:0007669"/>
    <property type="project" value="InterPro"/>
</dbReference>
<dbReference type="OrthoDB" id="2303924at2"/>
<sequence>MDNYEFLELSAEEFDAFALQHVEGNFTLTSAYVKLLSGRDWEVKMIGLRLDDEVVAAAIVTSIPVRFGKLMQLDGGPLLDFGKPELVTAFFTELKQYAHQKGALYLSVMPNNIWQTYTSDGEMLTDYEQETHLLGQLKSLGYQHQAVEQGWSTATAPMWQFAKDLRPIEHAEDPVAALRKSYEKDGKYYLKKTVQFGITIRPLQKADLPAFKQLTQHTADRLNYHDKSLDFYERLYDAFGDQVHFYFVEMDFSAFIAGQEQRRDELAEKLAQLDERLAHNPNNKKAANQKREFTDQMNQHIKRIDEAQIMQTQAAANKVVVAGAVFLETPNEMTYLYSGTYDEYKQYYGPYALQDHMMQLALEHKIPRYNFYGISGIFDGSDGVLNFKVGFGGRVEKRYGQFILPVKPFSYALYTGLKRILGR</sequence>
<protein>
    <recommendedName>
        <fullName evidence="3">Aminoacyltransferase FemA</fullName>
        <ecNumber evidence="2">2.3.2.17</ecNumber>
    </recommendedName>
    <alternativeName>
        <fullName evidence="11">Factor essential for expression of methicillin resistance A</fullName>
    </alternativeName>
    <alternativeName>
        <fullName evidence="10">N-acetylmuramoyl-L-alanyl-D-glutamyl-L-lysyl-(N6-glycyl)-D-alanyl-D-alanine-diphosphoundecaprenyl-N-acetylglucosamine:glycine glycyltransferase</fullName>
    </alternativeName>
</protein>
<organism evidence="14 15">
    <name type="scientific">Weissella oryzae (strain DSM 25784 / JCM 18191 / LMG 30913 / SG25)</name>
    <dbReference type="NCBI Taxonomy" id="1329250"/>
    <lineage>
        <taxon>Bacteria</taxon>
        <taxon>Bacillati</taxon>
        <taxon>Bacillota</taxon>
        <taxon>Bacilli</taxon>
        <taxon>Lactobacillales</taxon>
        <taxon>Lactobacillaceae</taxon>
        <taxon>Weissella</taxon>
    </lineage>
</organism>
<dbReference type="InterPro" id="IPR003447">
    <property type="entry name" value="FEMABX"/>
</dbReference>
<dbReference type="InterPro" id="IPR016181">
    <property type="entry name" value="Acyl_CoA_acyltransferase"/>
</dbReference>
<evidence type="ECO:0000256" key="4">
    <source>
        <dbReference type="ARBA" id="ARBA00022490"/>
    </source>
</evidence>
<evidence type="ECO:0000313" key="14">
    <source>
        <dbReference type="EMBL" id="GAK30950.1"/>
    </source>
</evidence>
<keyword evidence="8" id="KW-0012">Acyltransferase</keyword>
<dbReference type="Gene3D" id="1.20.58.90">
    <property type="match status" value="1"/>
</dbReference>
<keyword evidence="7" id="KW-0573">Peptidoglycan synthesis</keyword>
<keyword evidence="6" id="KW-0133">Cell shape</keyword>
<dbReference type="PANTHER" id="PTHR36174:SF2">
    <property type="entry name" value="AMINOACYLTRANSFERASE FEMA"/>
    <property type="match status" value="1"/>
</dbReference>
<keyword evidence="4" id="KW-0963">Cytoplasm</keyword>
<dbReference type="InterPro" id="IPR010978">
    <property type="entry name" value="tRNA-bd_arm"/>
</dbReference>
<dbReference type="EC" id="2.3.2.17" evidence="2"/>
<evidence type="ECO:0000256" key="9">
    <source>
        <dbReference type="ARBA" id="ARBA00023316"/>
    </source>
</evidence>
<dbReference type="Gene3D" id="3.40.630.30">
    <property type="match status" value="2"/>
</dbReference>
<evidence type="ECO:0000256" key="1">
    <source>
        <dbReference type="ARBA" id="ARBA00009943"/>
    </source>
</evidence>
<keyword evidence="5" id="KW-0808">Transferase</keyword>
<keyword evidence="15" id="KW-1185">Reference proteome</keyword>
<dbReference type="GO" id="GO:0008360">
    <property type="term" value="P:regulation of cell shape"/>
    <property type="evidence" value="ECO:0007669"/>
    <property type="project" value="UniProtKB-KW"/>
</dbReference>
<dbReference type="GO" id="GO:0000166">
    <property type="term" value="F:nucleotide binding"/>
    <property type="evidence" value="ECO:0007669"/>
    <property type="project" value="InterPro"/>
</dbReference>
<feature type="coiled-coil region" evidence="13">
    <location>
        <begin position="256"/>
        <end position="303"/>
    </location>
</feature>
<accession>A0A069CT08</accession>
<dbReference type="GO" id="GO:0071555">
    <property type="term" value="P:cell wall organization"/>
    <property type="evidence" value="ECO:0007669"/>
    <property type="project" value="UniProtKB-KW"/>
</dbReference>
<dbReference type="InterPro" id="IPR050644">
    <property type="entry name" value="PG_Glycine_Bridge_Synth"/>
</dbReference>
<evidence type="ECO:0000256" key="11">
    <source>
        <dbReference type="ARBA" id="ARBA00032233"/>
    </source>
</evidence>
<reference evidence="15" key="1">
    <citation type="journal article" date="2014" name="Genome Announc.">
        <title>Draft genome sequence of Weissella oryzae SG25T, isolated from fermented rice grains.</title>
        <authorList>
            <person name="Tanizawa Y."/>
            <person name="Fujisawa T."/>
            <person name="Mochizuki T."/>
            <person name="Kaminuma E."/>
            <person name="Suzuki Y."/>
            <person name="Nakamura Y."/>
            <person name="Tohno M."/>
        </authorList>
    </citation>
    <scope>NUCLEOTIDE SEQUENCE [LARGE SCALE GENOMIC DNA]</scope>
    <source>
        <strain evidence="15">DSM 25784 / JCM 18191 / LMG 30913 / SG25</strain>
    </source>
</reference>
<evidence type="ECO:0000256" key="13">
    <source>
        <dbReference type="SAM" id="Coils"/>
    </source>
</evidence>
<evidence type="ECO:0000313" key="15">
    <source>
        <dbReference type="Proteomes" id="UP000030643"/>
    </source>
</evidence>
<dbReference type="EMBL" id="DF820489">
    <property type="protein sequence ID" value="GAK30950.1"/>
    <property type="molecule type" value="Genomic_DNA"/>
</dbReference>
<keyword evidence="9" id="KW-0961">Cell wall biogenesis/degradation</keyword>
<dbReference type="GO" id="GO:0009252">
    <property type="term" value="P:peptidoglycan biosynthetic process"/>
    <property type="evidence" value="ECO:0007669"/>
    <property type="project" value="UniProtKB-KW"/>
</dbReference>
<name>A0A069CT08_WEIOS</name>
<proteinExistence type="inferred from homology"/>
<evidence type="ECO:0000256" key="10">
    <source>
        <dbReference type="ARBA" id="ARBA00030706"/>
    </source>
</evidence>
<dbReference type="Proteomes" id="UP000030643">
    <property type="component" value="Unassembled WGS sequence"/>
</dbReference>
<evidence type="ECO:0000256" key="7">
    <source>
        <dbReference type="ARBA" id="ARBA00022984"/>
    </source>
</evidence>
<dbReference type="SUPFAM" id="SSF55729">
    <property type="entry name" value="Acyl-CoA N-acyltransferases (Nat)"/>
    <property type="match status" value="2"/>
</dbReference>
<dbReference type="RefSeq" id="WP_027699009.1">
    <property type="nucleotide sequence ID" value="NZ_DF820489.1"/>
</dbReference>
<dbReference type="eggNOG" id="COG2348">
    <property type="taxonomic scope" value="Bacteria"/>
</dbReference>
<dbReference type="SUPFAM" id="SSF46589">
    <property type="entry name" value="tRNA-binding arm"/>
    <property type="match status" value="1"/>
</dbReference>
<evidence type="ECO:0000256" key="5">
    <source>
        <dbReference type="ARBA" id="ARBA00022679"/>
    </source>
</evidence>
<gene>
    <name evidence="14" type="primary">femA</name>
    <name evidence="14" type="ORF">WOSG25_060700</name>
</gene>
<dbReference type="PANTHER" id="PTHR36174">
    <property type="entry name" value="LIPID II:GLYCINE GLYCYLTRANSFERASE"/>
    <property type="match status" value="1"/>
</dbReference>
<dbReference type="AlphaFoldDB" id="A0A069CT08"/>